<dbReference type="EMBL" id="FNPC01000005">
    <property type="protein sequence ID" value="SDY44469.1"/>
    <property type="molecule type" value="Genomic_DNA"/>
</dbReference>
<protein>
    <submittedName>
        <fullName evidence="2">Uncharacterized protein</fullName>
    </submittedName>
</protein>
<evidence type="ECO:0000313" key="2">
    <source>
        <dbReference type="EMBL" id="SDY44469.1"/>
    </source>
</evidence>
<evidence type="ECO:0000313" key="3">
    <source>
        <dbReference type="Proteomes" id="UP000199079"/>
    </source>
</evidence>
<dbReference type="RefSeq" id="WP_021074377.1">
    <property type="nucleotide sequence ID" value="NZ_FNPC01000005.1"/>
</dbReference>
<reference evidence="3" key="1">
    <citation type="submission" date="2016-10" db="EMBL/GenBank/DDBJ databases">
        <authorList>
            <person name="Varghese N."/>
            <person name="Submissions S."/>
        </authorList>
    </citation>
    <scope>NUCLEOTIDE SEQUENCE [LARGE SCALE GENOMIC DNA]</scope>
    <source>
        <strain evidence="3">DC30,IBRC 10041,KCTC 4046</strain>
    </source>
</reference>
<name>A0A1H3JXW7_9EURY</name>
<keyword evidence="1" id="KW-0812">Transmembrane</keyword>
<accession>A0A1H3JXW7</accession>
<keyword evidence="1" id="KW-0472">Membrane</keyword>
<evidence type="ECO:0000256" key="1">
    <source>
        <dbReference type="SAM" id="Phobius"/>
    </source>
</evidence>
<keyword evidence="1" id="KW-1133">Transmembrane helix</keyword>
<proteinExistence type="predicted"/>
<sequence>MTRLPTSDLGVYLLAGLFSALVFAVALAALSLFVPGGLGRIQLAGLVVGFLLFLGAHVTAIWIYREIGAREGAS</sequence>
<feature type="transmembrane region" description="Helical" evidence="1">
    <location>
        <begin position="12"/>
        <end position="35"/>
    </location>
</feature>
<feature type="transmembrane region" description="Helical" evidence="1">
    <location>
        <begin position="41"/>
        <end position="64"/>
    </location>
</feature>
<dbReference type="AlphaFoldDB" id="A0A1H3JXW7"/>
<organism evidence="2 3">
    <name type="scientific">Halopenitus persicus</name>
    <dbReference type="NCBI Taxonomy" id="1048396"/>
    <lineage>
        <taxon>Archaea</taxon>
        <taxon>Methanobacteriati</taxon>
        <taxon>Methanobacteriota</taxon>
        <taxon>Stenosarchaea group</taxon>
        <taxon>Halobacteria</taxon>
        <taxon>Halobacteriales</taxon>
        <taxon>Haloferacaceae</taxon>
        <taxon>Halopenitus</taxon>
    </lineage>
</organism>
<dbReference type="GeneID" id="43837572"/>
<dbReference type="Proteomes" id="UP000199079">
    <property type="component" value="Unassembled WGS sequence"/>
</dbReference>
<gene>
    <name evidence="2" type="ORF">SAMN05216564_105173</name>
</gene>
<keyword evidence="3" id="KW-1185">Reference proteome</keyword>